<evidence type="ECO:0000313" key="2">
    <source>
        <dbReference type="EMBL" id="SHH23623.1"/>
    </source>
</evidence>
<proteinExistence type="predicted"/>
<protein>
    <submittedName>
        <fullName evidence="2">GAF domain-containing protein</fullName>
    </submittedName>
</protein>
<dbReference type="InterPro" id="IPR029016">
    <property type="entry name" value="GAF-like_dom_sf"/>
</dbReference>
<sequence>MATRLTLHGHRSAFSMSAERVRPAAPRRRTTARQRIAGDQPAELLTPDVLTDAVGSEGATQALAGILHTATDLLGAARGFLLICNDSGVMEIACIRAMRPVEAMDLVLTQASLVVRTVLRERQPVAADELGRAFQLEANAVDSRRAALFCMPLDLGSRRSGLLCALRGTDASMIGALDLEILHGLCDQASLVIGASSACTALAQLEACLRSGTSLPRIAI</sequence>
<dbReference type="EMBL" id="FQWZ01000007">
    <property type="protein sequence ID" value="SHH23623.1"/>
    <property type="molecule type" value="Genomic_DNA"/>
</dbReference>
<evidence type="ECO:0000313" key="3">
    <source>
        <dbReference type="Proteomes" id="UP000199758"/>
    </source>
</evidence>
<dbReference type="Gene3D" id="3.30.450.40">
    <property type="match status" value="1"/>
</dbReference>
<dbReference type="RefSeq" id="WP_072898726.1">
    <property type="nucleotide sequence ID" value="NZ_FQWZ01000007.1"/>
</dbReference>
<gene>
    <name evidence="2" type="ORF">SAMN04488068_3009</name>
</gene>
<dbReference type="Pfam" id="PF01590">
    <property type="entry name" value="GAF"/>
    <property type="match status" value="1"/>
</dbReference>
<dbReference type="OrthoDB" id="9856703at2"/>
<feature type="domain" description="GAF" evidence="1">
    <location>
        <begin position="61"/>
        <end position="193"/>
    </location>
</feature>
<dbReference type="InterPro" id="IPR003018">
    <property type="entry name" value="GAF"/>
</dbReference>
<dbReference type="STRING" id="490188.SAMN04488068_3009"/>
<keyword evidence="3" id="KW-1185">Reference proteome</keyword>
<dbReference type="AlphaFoldDB" id="A0A1M5RCV9"/>
<name>A0A1M5RCV9_9GAMM</name>
<dbReference type="Proteomes" id="UP000199758">
    <property type="component" value="Unassembled WGS sequence"/>
</dbReference>
<accession>A0A1M5RCV9</accession>
<organism evidence="2 3">
    <name type="scientific">Hydrocarboniphaga daqingensis</name>
    <dbReference type="NCBI Taxonomy" id="490188"/>
    <lineage>
        <taxon>Bacteria</taxon>
        <taxon>Pseudomonadati</taxon>
        <taxon>Pseudomonadota</taxon>
        <taxon>Gammaproteobacteria</taxon>
        <taxon>Nevskiales</taxon>
        <taxon>Nevskiaceae</taxon>
        <taxon>Hydrocarboniphaga</taxon>
    </lineage>
</organism>
<reference evidence="2 3" key="1">
    <citation type="submission" date="2016-11" db="EMBL/GenBank/DDBJ databases">
        <authorList>
            <person name="Jaros S."/>
            <person name="Januszkiewicz K."/>
            <person name="Wedrychowicz H."/>
        </authorList>
    </citation>
    <scope>NUCLEOTIDE SEQUENCE [LARGE SCALE GENOMIC DNA]</scope>
    <source>
        <strain evidence="2 3">CGMCC 1.7049</strain>
    </source>
</reference>
<evidence type="ECO:0000259" key="1">
    <source>
        <dbReference type="Pfam" id="PF01590"/>
    </source>
</evidence>
<dbReference type="SUPFAM" id="SSF55781">
    <property type="entry name" value="GAF domain-like"/>
    <property type="match status" value="1"/>
</dbReference>